<dbReference type="PRINTS" id="PR00335">
    <property type="entry name" value="KUPTAKETRKA"/>
</dbReference>
<dbReference type="SUPFAM" id="SSF51735">
    <property type="entry name" value="NAD(P)-binding Rossmann-fold domains"/>
    <property type="match status" value="2"/>
</dbReference>
<keyword evidence="10" id="KW-1185">Reference proteome</keyword>
<name>E1QEJ6_DESB2</name>
<dbReference type="InterPro" id="IPR050721">
    <property type="entry name" value="Trk_Ktr_HKT_K-transport"/>
</dbReference>
<dbReference type="Pfam" id="PF02254">
    <property type="entry name" value="TrkA_N"/>
    <property type="match status" value="2"/>
</dbReference>
<dbReference type="Proteomes" id="UP000009047">
    <property type="component" value="Chromosome"/>
</dbReference>
<dbReference type="RefSeq" id="WP_013257437.1">
    <property type="nucleotide sequence ID" value="NC_014365.1"/>
</dbReference>
<keyword evidence="2" id="KW-0813">Transport</keyword>
<organism evidence="9 10">
    <name type="scientific">Desulfarculus baarsii (strain ATCC 33931 / DSM 2075 / LMG 7858 / VKM B-1802 / 2st14)</name>
    <dbReference type="NCBI Taxonomy" id="644282"/>
    <lineage>
        <taxon>Bacteria</taxon>
        <taxon>Pseudomonadati</taxon>
        <taxon>Thermodesulfobacteriota</taxon>
        <taxon>Desulfarculia</taxon>
        <taxon>Desulfarculales</taxon>
        <taxon>Desulfarculaceae</taxon>
        <taxon>Desulfarculus</taxon>
    </lineage>
</organism>
<evidence type="ECO:0000259" key="8">
    <source>
        <dbReference type="PROSITE" id="PS51202"/>
    </source>
</evidence>
<dbReference type="eggNOG" id="COG0569">
    <property type="taxonomic scope" value="Bacteria"/>
</dbReference>
<dbReference type="SUPFAM" id="SSF116726">
    <property type="entry name" value="TrkA C-terminal domain-like"/>
    <property type="match status" value="2"/>
</dbReference>
<dbReference type="PANTHER" id="PTHR43833:SF5">
    <property type="entry name" value="TRK SYSTEM POTASSIUM UPTAKE PROTEIN TRKA"/>
    <property type="match status" value="1"/>
</dbReference>
<dbReference type="NCBIfam" id="NF007041">
    <property type="entry name" value="PRK09496.3-4"/>
    <property type="match status" value="1"/>
</dbReference>
<dbReference type="HOGENOM" id="CLU_046525_0_2_7"/>
<dbReference type="NCBIfam" id="NF007031">
    <property type="entry name" value="PRK09496.1-2"/>
    <property type="match status" value="1"/>
</dbReference>
<dbReference type="AlphaFoldDB" id="E1QEJ6"/>
<dbReference type="InterPro" id="IPR036721">
    <property type="entry name" value="RCK_C_sf"/>
</dbReference>
<dbReference type="GO" id="GO:0015079">
    <property type="term" value="F:potassium ion transmembrane transporter activity"/>
    <property type="evidence" value="ECO:0007669"/>
    <property type="project" value="InterPro"/>
</dbReference>
<feature type="domain" description="RCK C-terminal" evidence="8">
    <location>
        <begin position="367"/>
        <end position="448"/>
    </location>
</feature>
<evidence type="ECO:0000256" key="6">
    <source>
        <dbReference type="ARBA" id="ARBA00023065"/>
    </source>
</evidence>
<dbReference type="PROSITE" id="PS51201">
    <property type="entry name" value="RCK_N"/>
    <property type="match status" value="2"/>
</dbReference>
<keyword evidence="3" id="KW-0633">Potassium transport</keyword>
<keyword evidence="5" id="KW-0520">NAD</keyword>
<dbReference type="InterPro" id="IPR006037">
    <property type="entry name" value="RCK_C"/>
</dbReference>
<feature type="domain" description="RCK N-terminal" evidence="7">
    <location>
        <begin position="230"/>
        <end position="348"/>
    </location>
</feature>
<evidence type="ECO:0000259" key="7">
    <source>
        <dbReference type="PROSITE" id="PS51201"/>
    </source>
</evidence>
<dbReference type="PANTHER" id="PTHR43833">
    <property type="entry name" value="POTASSIUM CHANNEL PROTEIN 2-RELATED-RELATED"/>
    <property type="match status" value="1"/>
</dbReference>
<evidence type="ECO:0000313" key="10">
    <source>
        <dbReference type="Proteomes" id="UP000009047"/>
    </source>
</evidence>
<dbReference type="InterPro" id="IPR003148">
    <property type="entry name" value="RCK_N"/>
</dbReference>
<reference evidence="9 10" key="1">
    <citation type="journal article" date="2010" name="Stand. Genomic Sci.">
        <title>Complete genome sequence of Desulfarculus baarsii type strain (2st14).</title>
        <authorList>
            <person name="Sun H."/>
            <person name="Spring S."/>
            <person name="Lapidus A."/>
            <person name="Davenport K."/>
            <person name="Del Rio T.G."/>
            <person name="Tice H."/>
            <person name="Nolan M."/>
            <person name="Copeland A."/>
            <person name="Cheng J.F."/>
            <person name="Lucas S."/>
            <person name="Tapia R."/>
            <person name="Goodwin L."/>
            <person name="Pitluck S."/>
            <person name="Ivanova N."/>
            <person name="Pagani I."/>
            <person name="Mavromatis K."/>
            <person name="Ovchinnikova G."/>
            <person name="Pati A."/>
            <person name="Chen A."/>
            <person name="Palaniappan K."/>
            <person name="Hauser L."/>
            <person name="Chang Y.J."/>
            <person name="Jeffries C.D."/>
            <person name="Detter J.C."/>
            <person name="Han C."/>
            <person name="Rohde M."/>
            <person name="Brambilla E."/>
            <person name="Goker M."/>
            <person name="Woyke T."/>
            <person name="Bristow J."/>
            <person name="Eisen J.A."/>
            <person name="Markowitz V."/>
            <person name="Hugenholtz P."/>
            <person name="Kyrpides N.C."/>
            <person name="Klenk H.P."/>
            <person name="Land M."/>
        </authorList>
    </citation>
    <scope>NUCLEOTIDE SEQUENCE [LARGE SCALE GENOMIC DNA]</scope>
    <source>
        <strain evidence="10">ATCC 33931 / DSM 2075 / LMG 7858 / VKM B-1802 / 2st14</strain>
    </source>
</reference>
<proteinExistence type="predicted"/>
<dbReference type="EMBL" id="CP002085">
    <property type="protein sequence ID" value="ADK83982.1"/>
    <property type="molecule type" value="Genomic_DNA"/>
</dbReference>
<dbReference type="KEGG" id="dbr:Deba_0610"/>
<evidence type="ECO:0000256" key="4">
    <source>
        <dbReference type="ARBA" id="ARBA00022958"/>
    </source>
</evidence>
<evidence type="ECO:0000256" key="2">
    <source>
        <dbReference type="ARBA" id="ARBA00022448"/>
    </source>
</evidence>
<feature type="domain" description="RCK C-terminal" evidence="8">
    <location>
        <begin position="142"/>
        <end position="225"/>
    </location>
</feature>
<dbReference type="NCBIfam" id="NF007039">
    <property type="entry name" value="PRK09496.3-2"/>
    <property type="match status" value="1"/>
</dbReference>
<dbReference type="NCBIfam" id="NF007032">
    <property type="entry name" value="PRK09496.1-4"/>
    <property type="match status" value="1"/>
</dbReference>
<dbReference type="InterPro" id="IPR036291">
    <property type="entry name" value="NAD(P)-bd_dom_sf"/>
</dbReference>
<dbReference type="STRING" id="644282.Deba_0610"/>
<keyword evidence="4" id="KW-0630">Potassium</keyword>
<dbReference type="Gene3D" id="3.40.50.720">
    <property type="entry name" value="NAD(P)-binding Rossmann-like Domain"/>
    <property type="match status" value="2"/>
</dbReference>
<accession>E1QEJ6</accession>
<feature type="domain" description="RCK N-terminal" evidence="7">
    <location>
        <begin position="1"/>
        <end position="122"/>
    </location>
</feature>
<dbReference type="GO" id="GO:0005886">
    <property type="term" value="C:plasma membrane"/>
    <property type="evidence" value="ECO:0007669"/>
    <property type="project" value="InterPro"/>
</dbReference>
<evidence type="ECO:0000256" key="1">
    <source>
        <dbReference type="ARBA" id="ARBA00017378"/>
    </source>
</evidence>
<dbReference type="Pfam" id="PF02080">
    <property type="entry name" value="TrkA_C"/>
    <property type="match status" value="2"/>
</dbReference>
<protein>
    <recommendedName>
        <fullName evidence="1">Trk system potassium uptake protein TrkA</fullName>
    </recommendedName>
</protein>
<dbReference type="Gene3D" id="3.30.70.1450">
    <property type="entry name" value="Regulator of K+ conductance, C-terminal domain"/>
    <property type="match status" value="2"/>
</dbReference>
<evidence type="ECO:0000256" key="5">
    <source>
        <dbReference type="ARBA" id="ARBA00023027"/>
    </source>
</evidence>
<evidence type="ECO:0000313" key="9">
    <source>
        <dbReference type="EMBL" id="ADK83982.1"/>
    </source>
</evidence>
<dbReference type="PROSITE" id="PS51202">
    <property type="entry name" value="RCK_C"/>
    <property type="match status" value="2"/>
</dbReference>
<gene>
    <name evidence="9" type="ordered locus">Deba_0610</name>
</gene>
<sequence>MRVLIIGAGEVGYHTALRLSRENHRVVLVDQDPEKIKAVNEQMDVQTLVGKGSSPAALLAAGVREAELVVAVTDSDEVNMTACRFAQALAPAVTKVARIRSMDYLHFFEEHDPRQFGVDLVINPEREVANQIMQLIYVPAANSVADFAGGKVKLLGLRAPVTSPILKRPLHELRMSEGSRFLVAAIERDGEVIIPRGDDHLRADDRAYVVVREDMINEVMEFFSLRNEPVRKLVVVGGGAIGRLVAERAQRRDIKARVIEKDEDRCQMLVDQLDDVIVLHGDGTDMSLLREENIGAADVFAAVTDDEEDNVLIALMGKKMGARRTVARVAHMGYVPLVSSLGIDLVVSPRFAAVGAILRYLRRGKVLAVSALRDEGAEVIEVEAQATSAMVGKPLAQVKMPSGALVAAVVRGEEVEIPNGQTVINPGDRMVIFMLTKVLSKVEKLLTVSLEYF</sequence>
<evidence type="ECO:0000256" key="3">
    <source>
        <dbReference type="ARBA" id="ARBA00022538"/>
    </source>
</evidence>
<dbReference type="InterPro" id="IPR006036">
    <property type="entry name" value="K_uptake_TrkA"/>
</dbReference>
<keyword evidence="6" id="KW-0406">Ion transport</keyword>